<protein>
    <recommendedName>
        <fullName evidence="3">Snake toxin/toxin-like domain-containing protein</fullName>
    </recommendedName>
</protein>
<dbReference type="OrthoDB" id="6250591at2759"/>
<name>A0A8T1MZ84_CLOSI</name>
<evidence type="ECO:0000259" key="3">
    <source>
        <dbReference type="Pfam" id="PF00087"/>
    </source>
</evidence>
<dbReference type="InterPro" id="IPR035076">
    <property type="entry name" value="Toxin/TOLIP"/>
</dbReference>
<proteinExistence type="predicted"/>
<accession>A0A8T1MZ84</accession>
<dbReference type="Gene3D" id="2.10.60.10">
    <property type="entry name" value="CD59"/>
    <property type="match status" value="1"/>
</dbReference>
<evidence type="ECO:0000256" key="1">
    <source>
        <dbReference type="ARBA" id="ARBA00022729"/>
    </source>
</evidence>
<gene>
    <name evidence="4" type="ORF">CSKR_204022</name>
</gene>
<reference evidence="4 5" key="2">
    <citation type="journal article" date="2021" name="Genomics">
        <title>High-quality reference genome for Clonorchis sinensis.</title>
        <authorList>
            <person name="Young N.D."/>
            <person name="Stroehlein A.J."/>
            <person name="Kinkar L."/>
            <person name="Wang T."/>
            <person name="Sohn W.M."/>
            <person name="Chang B.C.H."/>
            <person name="Kaur P."/>
            <person name="Weisz D."/>
            <person name="Dudchenko O."/>
            <person name="Aiden E.L."/>
            <person name="Korhonen P.K."/>
            <person name="Gasser R.B."/>
        </authorList>
    </citation>
    <scope>NUCLEOTIDE SEQUENCE [LARGE SCALE GENOMIC DNA]</scope>
    <source>
        <strain evidence="4">Cs-k2</strain>
    </source>
</reference>
<dbReference type="InterPro" id="IPR051110">
    <property type="entry name" value="Ly-6/neurotoxin-like_GPI-ap"/>
</dbReference>
<keyword evidence="1 2" id="KW-0732">Signal</keyword>
<dbReference type="InterPro" id="IPR045860">
    <property type="entry name" value="Snake_toxin-like_sf"/>
</dbReference>
<feature type="chain" id="PRO_5035942762" description="Snake toxin/toxin-like domain-containing protein" evidence="2">
    <location>
        <begin position="29"/>
        <end position="126"/>
    </location>
</feature>
<evidence type="ECO:0000256" key="2">
    <source>
        <dbReference type="SAM" id="SignalP"/>
    </source>
</evidence>
<sequence>MRRSMKMKHLLSGLLVFVISVCFEQAVGLRCYVCDPCPEPVNLTTLQVKDNCQWCVRQSLQPHGGTNTTKRLCSNDCPKHPTDLTNAVSTIFCCQRDLCNASVRRGRTSKSGLIQAAIVAILMYTF</sequence>
<feature type="signal peptide" evidence="2">
    <location>
        <begin position="1"/>
        <end position="28"/>
    </location>
</feature>
<dbReference type="Pfam" id="PF00087">
    <property type="entry name" value="Toxin_TOLIP"/>
    <property type="match status" value="1"/>
</dbReference>
<evidence type="ECO:0000313" key="5">
    <source>
        <dbReference type="Proteomes" id="UP000286415"/>
    </source>
</evidence>
<dbReference type="Proteomes" id="UP000286415">
    <property type="component" value="Unassembled WGS sequence"/>
</dbReference>
<comment type="caution">
    <text evidence="4">The sequence shown here is derived from an EMBL/GenBank/DDBJ whole genome shotgun (WGS) entry which is preliminary data.</text>
</comment>
<evidence type="ECO:0000313" key="4">
    <source>
        <dbReference type="EMBL" id="KAG5454433.1"/>
    </source>
</evidence>
<dbReference type="PANTHER" id="PTHR16983">
    <property type="entry name" value="UPAR/LY6 DOMAIN-CONTAINING PROTEIN"/>
    <property type="match status" value="1"/>
</dbReference>
<keyword evidence="5" id="KW-1185">Reference proteome</keyword>
<dbReference type="EMBL" id="NIRI02000010">
    <property type="protein sequence ID" value="KAG5454433.1"/>
    <property type="molecule type" value="Genomic_DNA"/>
</dbReference>
<dbReference type="AlphaFoldDB" id="A0A8T1MZ84"/>
<feature type="domain" description="Snake toxin/toxin-like" evidence="3">
    <location>
        <begin position="29"/>
        <end position="100"/>
    </location>
</feature>
<dbReference type="PANTHER" id="PTHR16983:SF10">
    <property type="entry name" value="PROTEIN QUIVER"/>
    <property type="match status" value="1"/>
</dbReference>
<dbReference type="SUPFAM" id="SSF57302">
    <property type="entry name" value="Snake toxin-like"/>
    <property type="match status" value="1"/>
</dbReference>
<reference evidence="4 5" key="1">
    <citation type="journal article" date="2018" name="Biotechnol. Adv.">
        <title>Improved genomic resources and new bioinformatic workflow for the carcinogenic parasite Clonorchis sinensis: Biotechnological implications.</title>
        <authorList>
            <person name="Wang D."/>
            <person name="Korhonen P.K."/>
            <person name="Gasser R.B."/>
            <person name="Young N.D."/>
        </authorList>
    </citation>
    <scope>NUCLEOTIDE SEQUENCE [LARGE SCALE GENOMIC DNA]</scope>
    <source>
        <strain evidence="4">Cs-k2</strain>
    </source>
</reference>
<organism evidence="4 5">
    <name type="scientific">Clonorchis sinensis</name>
    <name type="common">Chinese liver fluke</name>
    <dbReference type="NCBI Taxonomy" id="79923"/>
    <lineage>
        <taxon>Eukaryota</taxon>
        <taxon>Metazoa</taxon>
        <taxon>Spiralia</taxon>
        <taxon>Lophotrochozoa</taxon>
        <taxon>Platyhelminthes</taxon>
        <taxon>Trematoda</taxon>
        <taxon>Digenea</taxon>
        <taxon>Opisthorchiida</taxon>
        <taxon>Opisthorchiata</taxon>
        <taxon>Opisthorchiidae</taxon>
        <taxon>Clonorchis</taxon>
    </lineage>
</organism>